<proteinExistence type="predicted"/>
<comment type="caution">
    <text evidence="1">The sequence shown here is derived from an EMBL/GenBank/DDBJ whole genome shotgun (WGS) entry which is preliminary data.</text>
</comment>
<keyword evidence="2" id="KW-1185">Reference proteome</keyword>
<evidence type="ECO:0000313" key="2">
    <source>
        <dbReference type="Proteomes" id="UP000694044"/>
    </source>
</evidence>
<organism evidence="1 2">
    <name type="scientific">Phytophthora pseudosyringae</name>
    <dbReference type="NCBI Taxonomy" id="221518"/>
    <lineage>
        <taxon>Eukaryota</taxon>
        <taxon>Sar</taxon>
        <taxon>Stramenopiles</taxon>
        <taxon>Oomycota</taxon>
        <taxon>Peronosporomycetes</taxon>
        <taxon>Peronosporales</taxon>
        <taxon>Peronosporaceae</taxon>
        <taxon>Phytophthora</taxon>
    </lineage>
</organism>
<evidence type="ECO:0000313" key="1">
    <source>
        <dbReference type="EMBL" id="KAG7390919.1"/>
    </source>
</evidence>
<dbReference type="EMBL" id="JAGDFM010000026">
    <property type="protein sequence ID" value="KAG7390919.1"/>
    <property type="molecule type" value="Genomic_DNA"/>
</dbReference>
<accession>A0A8T1WH01</accession>
<reference evidence="1" key="1">
    <citation type="submission" date="2021-02" db="EMBL/GenBank/DDBJ databases">
        <authorList>
            <person name="Palmer J.M."/>
        </authorList>
    </citation>
    <scope>NUCLEOTIDE SEQUENCE</scope>
    <source>
        <strain evidence="1">SCRP734</strain>
    </source>
</reference>
<name>A0A8T1WH01_9STRA</name>
<protein>
    <submittedName>
        <fullName evidence="1">Uncharacterized protein</fullName>
    </submittedName>
</protein>
<sequence>MTSSSTREWLLMSRQLRAEREITRARELRTRELQELLRTAAHLDELVAETAQIRAEEEAQDLRIDRLEERFTRWHRDTSADQQREAALLLQLLGELSDDEAQQLLRRLTSTYEGKHSTNLAARGFEGRQQ</sequence>
<dbReference type="AlphaFoldDB" id="A0A8T1WH01"/>
<gene>
    <name evidence="1" type="ORF">PHYPSEUDO_006403</name>
</gene>
<dbReference type="Proteomes" id="UP000694044">
    <property type="component" value="Unassembled WGS sequence"/>
</dbReference>